<evidence type="ECO:0000259" key="1">
    <source>
        <dbReference type="SMART" id="SM00953"/>
    </source>
</evidence>
<evidence type="ECO:0000313" key="3">
    <source>
        <dbReference type="Proteomes" id="UP000676409"/>
    </source>
</evidence>
<evidence type="ECO:0000313" key="2">
    <source>
        <dbReference type="EMBL" id="QUD87788.1"/>
    </source>
</evidence>
<gene>
    <name evidence="2" type="ORF">KCG34_22530</name>
</gene>
<dbReference type="AlphaFoldDB" id="A0A975FZL8"/>
<protein>
    <submittedName>
        <fullName evidence="2">RES domain-containing protein</fullName>
    </submittedName>
</protein>
<dbReference type="InterPro" id="IPR014914">
    <property type="entry name" value="RES_dom"/>
</dbReference>
<sequence length="162" mass="18066">MTARRAQVLDRTHTAYRIGDPDGAYPIYDATGSRLYPGRWNTPATPVIYASQHYSTAMLEKLAHGSGQMPPNQHFVEITIDAGVSYEVFSVGHNPGWDLPDARVAKAFGEAWVREGRSAILLAPSLVARMEQNIVINPAHPDAARIRHGLHQPVWWDRRLFG</sequence>
<dbReference type="EMBL" id="CP073078">
    <property type="protein sequence ID" value="QUD87788.1"/>
    <property type="molecule type" value="Genomic_DNA"/>
</dbReference>
<accession>A0A975FZL8</accession>
<organism evidence="2 3">
    <name type="scientific">Phenylobacterium montanum</name>
    <dbReference type="NCBI Taxonomy" id="2823693"/>
    <lineage>
        <taxon>Bacteria</taxon>
        <taxon>Pseudomonadati</taxon>
        <taxon>Pseudomonadota</taxon>
        <taxon>Alphaproteobacteria</taxon>
        <taxon>Caulobacterales</taxon>
        <taxon>Caulobacteraceae</taxon>
        <taxon>Phenylobacterium</taxon>
    </lineage>
</organism>
<proteinExistence type="predicted"/>
<dbReference type="SMART" id="SM00953">
    <property type="entry name" value="RES"/>
    <property type="match status" value="1"/>
</dbReference>
<dbReference type="KEGG" id="caul:KCG34_22530"/>
<feature type="domain" description="RES" evidence="1">
    <location>
        <begin position="27"/>
        <end position="150"/>
    </location>
</feature>
<dbReference type="RefSeq" id="WP_211937838.1">
    <property type="nucleotide sequence ID" value="NZ_CP073078.1"/>
</dbReference>
<dbReference type="Proteomes" id="UP000676409">
    <property type="component" value="Chromosome"/>
</dbReference>
<reference evidence="2" key="1">
    <citation type="submission" date="2021-04" db="EMBL/GenBank/DDBJ databases">
        <title>The complete genome sequence of Caulobacter sp. S6.</title>
        <authorList>
            <person name="Tang Y."/>
            <person name="Ouyang W."/>
            <person name="Liu Q."/>
            <person name="Huang B."/>
            <person name="Guo Z."/>
            <person name="Lei P."/>
        </authorList>
    </citation>
    <scope>NUCLEOTIDE SEQUENCE</scope>
    <source>
        <strain evidence="2">S6</strain>
    </source>
</reference>
<dbReference type="Pfam" id="PF08808">
    <property type="entry name" value="RES"/>
    <property type="match status" value="1"/>
</dbReference>
<keyword evidence="3" id="KW-1185">Reference proteome</keyword>
<name>A0A975FZL8_9CAUL</name>